<reference evidence="2" key="1">
    <citation type="submission" date="2015-04" db="EMBL/GenBank/DDBJ databases">
        <title>The genome sequence of the plant pathogenic Rhizarian Plasmodiophora brassicae reveals insights in its biotrophic life cycle and the origin of chitin synthesis.</title>
        <authorList>
            <person name="Schwelm A."/>
            <person name="Fogelqvist J."/>
            <person name="Knaust A."/>
            <person name="Julke S."/>
            <person name="Lilja T."/>
            <person name="Dhandapani V."/>
            <person name="Bonilla-Rosso G."/>
            <person name="Karlsson M."/>
            <person name="Shevchenko A."/>
            <person name="Choi S.R."/>
            <person name="Kim H.G."/>
            <person name="Park J.Y."/>
            <person name="Lim Y.P."/>
            <person name="Ludwig-Muller J."/>
            <person name="Dixelius C."/>
        </authorList>
    </citation>
    <scope>NUCLEOTIDE SEQUENCE</scope>
    <source>
        <tissue evidence="2">Potato root galls</tissue>
    </source>
</reference>
<dbReference type="AlphaFoldDB" id="A0A0H5RDS2"/>
<sequence length="114" mass="12787">MMSFDFQANEWLELAAIEVGSGMMHRAVFPCDNSHLDTVQSLHNHTTKMCFGATRVSERDGNQTSPGKRNQTIPGSCILTSPGNWNQTISGTRIQSLPGIRKQTHQDIQRRMPF</sequence>
<protein>
    <submittedName>
        <fullName evidence="2">Uncharacterized protein</fullName>
    </submittedName>
</protein>
<dbReference type="EMBL" id="HACM01011711">
    <property type="protein sequence ID" value="CRZ12153.1"/>
    <property type="molecule type" value="Transcribed_RNA"/>
</dbReference>
<proteinExistence type="predicted"/>
<feature type="compositionally biased region" description="Polar residues" evidence="1">
    <location>
        <begin position="62"/>
        <end position="77"/>
    </location>
</feature>
<evidence type="ECO:0000313" key="2">
    <source>
        <dbReference type="EMBL" id="CRZ12153.1"/>
    </source>
</evidence>
<name>A0A0H5RDS2_9EUKA</name>
<organism evidence="2">
    <name type="scientific">Spongospora subterranea</name>
    <dbReference type="NCBI Taxonomy" id="70186"/>
    <lineage>
        <taxon>Eukaryota</taxon>
        <taxon>Sar</taxon>
        <taxon>Rhizaria</taxon>
        <taxon>Endomyxa</taxon>
        <taxon>Phytomyxea</taxon>
        <taxon>Plasmodiophorida</taxon>
        <taxon>Plasmodiophoridae</taxon>
        <taxon>Spongospora</taxon>
    </lineage>
</organism>
<feature type="region of interest" description="Disordered" evidence="1">
    <location>
        <begin position="54"/>
        <end position="77"/>
    </location>
</feature>
<accession>A0A0H5RDS2</accession>
<evidence type="ECO:0000256" key="1">
    <source>
        <dbReference type="SAM" id="MobiDB-lite"/>
    </source>
</evidence>